<comment type="caution">
    <text evidence="2">The sequence shown here is derived from an EMBL/GenBank/DDBJ whole genome shotgun (WGS) entry which is preliminary data.</text>
</comment>
<sequence length="107" mass="11893">MEAATEEQGEADPNPIGSAPIFSYHHHYHENEKNKSTKPRAGGMGRRRGRLQPYPGGCLRGVPSGLLDSSQRFLFLGRDPNLRGRAATTNLHRSGGLKLSWEENLKR</sequence>
<protein>
    <submittedName>
        <fullName evidence="2">Uncharacterized protein</fullName>
    </submittedName>
</protein>
<dbReference type="Proteomes" id="UP001341840">
    <property type="component" value="Unassembled WGS sequence"/>
</dbReference>
<evidence type="ECO:0000313" key="3">
    <source>
        <dbReference type="Proteomes" id="UP001341840"/>
    </source>
</evidence>
<accession>A0ABU6QBH7</accession>
<organism evidence="2 3">
    <name type="scientific">Stylosanthes scabra</name>
    <dbReference type="NCBI Taxonomy" id="79078"/>
    <lineage>
        <taxon>Eukaryota</taxon>
        <taxon>Viridiplantae</taxon>
        <taxon>Streptophyta</taxon>
        <taxon>Embryophyta</taxon>
        <taxon>Tracheophyta</taxon>
        <taxon>Spermatophyta</taxon>
        <taxon>Magnoliopsida</taxon>
        <taxon>eudicotyledons</taxon>
        <taxon>Gunneridae</taxon>
        <taxon>Pentapetalae</taxon>
        <taxon>rosids</taxon>
        <taxon>fabids</taxon>
        <taxon>Fabales</taxon>
        <taxon>Fabaceae</taxon>
        <taxon>Papilionoideae</taxon>
        <taxon>50 kb inversion clade</taxon>
        <taxon>dalbergioids sensu lato</taxon>
        <taxon>Dalbergieae</taxon>
        <taxon>Pterocarpus clade</taxon>
        <taxon>Stylosanthes</taxon>
    </lineage>
</organism>
<name>A0ABU6QBH7_9FABA</name>
<dbReference type="EMBL" id="JASCZI010000133">
    <property type="protein sequence ID" value="MED6109193.1"/>
    <property type="molecule type" value="Genomic_DNA"/>
</dbReference>
<reference evidence="2 3" key="1">
    <citation type="journal article" date="2023" name="Plants (Basel)">
        <title>Bridging the Gap: Combining Genomics and Transcriptomics Approaches to Understand Stylosanthes scabra, an Orphan Legume from the Brazilian Caatinga.</title>
        <authorList>
            <person name="Ferreira-Neto J.R.C."/>
            <person name="da Silva M.D."/>
            <person name="Binneck E."/>
            <person name="de Melo N.F."/>
            <person name="da Silva R.H."/>
            <person name="de Melo A.L.T.M."/>
            <person name="Pandolfi V."/>
            <person name="Bustamante F.O."/>
            <person name="Brasileiro-Vidal A.C."/>
            <person name="Benko-Iseppon A.M."/>
        </authorList>
    </citation>
    <scope>NUCLEOTIDE SEQUENCE [LARGE SCALE GENOMIC DNA]</scope>
    <source>
        <tissue evidence="2">Leaves</tissue>
    </source>
</reference>
<feature type="compositionally biased region" description="Acidic residues" evidence="1">
    <location>
        <begin position="1"/>
        <end position="10"/>
    </location>
</feature>
<gene>
    <name evidence="2" type="ORF">PIB30_031189</name>
</gene>
<evidence type="ECO:0000313" key="2">
    <source>
        <dbReference type="EMBL" id="MED6109193.1"/>
    </source>
</evidence>
<evidence type="ECO:0000256" key="1">
    <source>
        <dbReference type="SAM" id="MobiDB-lite"/>
    </source>
</evidence>
<proteinExistence type="predicted"/>
<keyword evidence="3" id="KW-1185">Reference proteome</keyword>
<feature type="region of interest" description="Disordered" evidence="1">
    <location>
        <begin position="1"/>
        <end position="56"/>
    </location>
</feature>